<dbReference type="SUPFAM" id="SSF48452">
    <property type="entry name" value="TPR-like"/>
    <property type="match status" value="1"/>
</dbReference>
<dbReference type="KEGG" id="yrh:AABB31_18455"/>
<gene>
    <name evidence="3" type="ORF">AABB31_18455</name>
</gene>
<name>A0AAN0M998_9RHOB</name>
<reference evidence="3 4" key="2">
    <citation type="submission" date="2024-08" db="EMBL/GenBank/DDBJ databases">
        <title>Phylogenomic analyses of a clade within the roseobacter group suggest taxonomic reassignments of species of the genera Aestuariivita, Citreicella, Loktanella, Nautella, Pelagibaca, Ruegeria, Thalassobius, Thiobacimonas and Tropicibacter, and the proposal o.</title>
        <authorList>
            <person name="Jeon C.O."/>
        </authorList>
    </citation>
    <scope>NUCLEOTIDE SEQUENCE [LARGE SCALE GENOMIC DNA]</scope>
    <source>
        <strain evidence="3 4">SS1-5</strain>
    </source>
</reference>
<dbReference type="Proteomes" id="UP001470809">
    <property type="component" value="Chromosome"/>
</dbReference>
<proteinExistence type="predicted"/>
<feature type="chain" id="PRO_5043004820" evidence="1">
    <location>
        <begin position="22"/>
        <end position="461"/>
    </location>
</feature>
<dbReference type="AlphaFoldDB" id="A0AAN0M998"/>
<dbReference type="Gene3D" id="1.25.40.10">
    <property type="entry name" value="Tetratricopeptide repeat domain"/>
    <property type="match status" value="1"/>
</dbReference>
<organism evidence="3 4">
    <name type="scientific">Yoonia rhodophyticola</name>
    <dbReference type="NCBI Taxonomy" id="3137370"/>
    <lineage>
        <taxon>Bacteria</taxon>
        <taxon>Pseudomonadati</taxon>
        <taxon>Pseudomonadota</taxon>
        <taxon>Alphaproteobacteria</taxon>
        <taxon>Rhodobacterales</taxon>
        <taxon>Paracoccaceae</taxon>
        <taxon>Yoonia</taxon>
    </lineage>
</organism>
<keyword evidence="1" id="KW-0732">Signal</keyword>
<dbReference type="InterPro" id="IPR011990">
    <property type="entry name" value="TPR-like_helical_dom_sf"/>
</dbReference>
<evidence type="ECO:0000256" key="1">
    <source>
        <dbReference type="SAM" id="SignalP"/>
    </source>
</evidence>
<keyword evidence="3" id="KW-0449">Lipoprotein</keyword>
<dbReference type="Pfam" id="PF04575">
    <property type="entry name" value="SlipAM"/>
    <property type="match status" value="1"/>
</dbReference>
<keyword evidence="4" id="KW-1185">Reference proteome</keyword>
<dbReference type="RefSeq" id="WP_342076262.1">
    <property type="nucleotide sequence ID" value="NZ_CP151767.2"/>
</dbReference>
<evidence type="ECO:0000313" key="3">
    <source>
        <dbReference type="EMBL" id="WZU66943.1"/>
    </source>
</evidence>
<protein>
    <submittedName>
        <fullName evidence="3">Surface lipoprotein assembly modifier</fullName>
    </submittedName>
</protein>
<sequence length="461" mass="49620">MGLTKPALVAAACIFCQTAAAQQTIDIPIEEARVIATRALFAGDVELALQIANGLLRANPDDRTALLVLAAAAPRAGDPETGRKAGARAYALSQTDPQRYEAARLTALAAANQQRYTLATFWLRRALNVVPNEEERARTLRDARGLRNLNPWSTNLSFSIVPSNNVNGGAEDAEITAAGQVLTGTLSADALALSGLRATFAVQTQYRLFGTATDRLSLAASYQGARVKLEDEVVDDPTNPGAQVTLDADAFSFDAVEASVIYDRVLADSAVQLRWSAGSVDFGGDPYYDFTRFAISQRVPLSDSVDLQLSGRREWQYYESIGIRNVEATTFVAGLSYQWDNGNRLGGSLTLSQRDSESPNFNYDEWAFQSSFSFGQQLGPVTLGLNAGIRKADYPVYVLIGPVDGGRQDTTFFYGANVGFPDIEYAGFSPGLSISGSTAESNVSRFTRDSFSVGLTLNSAF</sequence>
<feature type="signal peptide" evidence="1">
    <location>
        <begin position="1"/>
        <end position="21"/>
    </location>
</feature>
<accession>A0AAN0M998</accession>
<reference evidence="4" key="1">
    <citation type="submission" date="2024-04" db="EMBL/GenBank/DDBJ databases">
        <title>Phylogenomic analyses of a clade within the roseobacter group suggest taxonomic reassignments of species of the genera Aestuariivita, Citreicella, Loktanella, Nautella, Pelagibaca, Ruegeria, Thalassobius, Thiobacimonas and Tropicibacter, and the proposal o.</title>
        <authorList>
            <person name="Jeon C.O."/>
        </authorList>
    </citation>
    <scope>NUCLEOTIDE SEQUENCE [LARGE SCALE GENOMIC DNA]</scope>
    <source>
        <strain evidence="4">SS1-5</strain>
    </source>
</reference>
<evidence type="ECO:0000313" key="4">
    <source>
        <dbReference type="Proteomes" id="UP001470809"/>
    </source>
</evidence>
<feature type="domain" description="Surface lipoprotein assembly modifier C-terminal" evidence="2">
    <location>
        <begin position="263"/>
        <end position="449"/>
    </location>
</feature>
<dbReference type="InterPro" id="IPR007655">
    <property type="entry name" value="Slam_C"/>
</dbReference>
<evidence type="ECO:0000259" key="2">
    <source>
        <dbReference type="Pfam" id="PF04575"/>
    </source>
</evidence>
<dbReference type="EMBL" id="CP151767">
    <property type="protein sequence ID" value="WZU66943.1"/>
    <property type="molecule type" value="Genomic_DNA"/>
</dbReference>